<evidence type="ECO:0000256" key="12">
    <source>
        <dbReference type="ARBA" id="ARBA00051575"/>
    </source>
</evidence>
<feature type="transmembrane region" description="Helical" evidence="13">
    <location>
        <begin position="119"/>
        <end position="140"/>
    </location>
</feature>
<feature type="transmembrane region" description="Helical" evidence="13">
    <location>
        <begin position="16"/>
        <end position="35"/>
    </location>
</feature>
<dbReference type="EMBL" id="CP093349">
    <property type="protein sequence ID" value="WOH07580.1"/>
    <property type="molecule type" value="Genomic_DNA"/>
</dbReference>
<dbReference type="Pfam" id="PF03188">
    <property type="entry name" value="Cytochrom_B561"/>
    <property type="match status" value="1"/>
</dbReference>
<evidence type="ECO:0000259" key="14">
    <source>
        <dbReference type="PROSITE" id="PS50939"/>
    </source>
</evidence>
<keyword evidence="16" id="KW-1185">Reference proteome</keyword>
<keyword evidence="5 13" id="KW-0812">Transmembrane</keyword>
<evidence type="ECO:0000256" key="8">
    <source>
        <dbReference type="ARBA" id="ARBA00022989"/>
    </source>
</evidence>
<dbReference type="InterPro" id="IPR043205">
    <property type="entry name" value="CYB561/CYBRD1-like"/>
</dbReference>
<evidence type="ECO:0000256" key="10">
    <source>
        <dbReference type="ARBA" id="ARBA00023136"/>
    </source>
</evidence>
<comment type="cofactor">
    <cofactor evidence="1">
        <name>heme b</name>
        <dbReference type="ChEBI" id="CHEBI:60344"/>
    </cofactor>
</comment>
<evidence type="ECO:0000256" key="11">
    <source>
        <dbReference type="ARBA" id="ARBA00024225"/>
    </source>
</evidence>
<evidence type="ECO:0000256" key="1">
    <source>
        <dbReference type="ARBA" id="ARBA00001970"/>
    </source>
</evidence>
<gene>
    <name evidence="15" type="ORF">DCAR_0727012</name>
</gene>
<dbReference type="GO" id="GO:0016020">
    <property type="term" value="C:membrane"/>
    <property type="evidence" value="ECO:0007669"/>
    <property type="project" value="UniProtKB-SubCell"/>
</dbReference>
<dbReference type="GO" id="GO:0046872">
    <property type="term" value="F:metal ion binding"/>
    <property type="evidence" value="ECO:0007669"/>
    <property type="project" value="UniProtKB-KW"/>
</dbReference>
<feature type="transmembrane region" description="Helical" evidence="13">
    <location>
        <begin position="161"/>
        <end position="179"/>
    </location>
</feature>
<dbReference type="PROSITE" id="PS50939">
    <property type="entry name" value="CYTOCHROME_B561"/>
    <property type="match status" value="1"/>
</dbReference>
<evidence type="ECO:0000313" key="16">
    <source>
        <dbReference type="Proteomes" id="UP000077755"/>
    </source>
</evidence>
<evidence type="ECO:0000256" key="4">
    <source>
        <dbReference type="ARBA" id="ARBA00022617"/>
    </source>
</evidence>
<sequence length="287" mass="32114">MVDKNGSRFRLSAKPVIIFAHLLVIVVTTLILVWLLNFREGIAFRSRTKEKIFNLHPLLMTIGFVLVAGEAIMTSKTVPSERARKTFHLILHCVALVAGTTGIYAAFKFHNELSLPNTLHSWIGMSTICLFGLQFLLGVYSFMFPGANSGASSRTTKWHRFVSIFIFLMAIISAETGLVEKFNILGLPHDQEDSLMNITVLLILLSGVAVFLRTRLSKVQVISVIVIFLLATTSVEFKRFTPQDLLRRQEAVIMNFTGKMIQLFGVAVCLAVILPRPHQQSIITKQL</sequence>
<accession>A0AAF1B634</accession>
<keyword evidence="4" id="KW-0349">Heme</keyword>
<dbReference type="AlphaFoldDB" id="A0AAF1B634"/>
<evidence type="ECO:0000313" key="15">
    <source>
        <dbReference type="EMBL" id="WOH07580.1"/>
    </source>
</evidence>
<comment type="catalytic activity">
    <reaction evidence="12">
        <text>Fe(3+)(out) + L-ascorbate(in) = monodehydro-L-ascorbate radical(in) + Fe(2+)(out) + H(+)</text>
        <dbReference type="Rhea" id="RHEA:30403"/>
        <dbReference type="ChEBI" id="CHEBI:15378"/>
        <dbReference type="ChEBI" id="CHEBI:29033"/>
        <dbReference type="ChEBI" id="CHEBI:29034"/>
        <dbReference type="ChEBI" id="CHEBI:38290"/>
        <dbReference type="ChEBI" id="CHEBI:59513"/>
        <dbReference type="EC" id="7.2.1.3"/>
    </reaction>
</comment>
<dbReference type="FunFam" id="1.20.120.1770:FF:000001">
    <property type="entry name" value="Cytochrome b reductase 1"/>
    <property type="match status" value="1"/>
</dbReference>
<name>A0AAF1B634_DAUCS</name>
<keyword evidence="6" id="KW-0479">Metal-binding</keyword>
<evidence type="ECO:0000256" key="3">
    <source>
        <dbReference type="ARBA" id="ARBA00022448"/>
    </source>
</evidence>
<organism evidence="15 16">
    <name type="scientific">Daucus carota subsp. sativus</name>
    <name type="common">Carrot</name>
    <dbReference type="NCBI Taxonomy" id="79200"/>
    <lineage>
        <taxon>Eukaryota</taxon>
        <taxon>Viridiplantae</taxon>
        <taxon>Streptophyta</taxon>
        <taxon>Embryophyta</taxon>
        <taxon>Tracheophyta</taxon>
        <taxon>Spermatophyta</taxon>
        <taxon>Magnoliopsida</taxon>
        <taxon>eudicotyledons</taxon>
        <taxon>Gunneridae</taxon>
        <taxon>Pentapetalae</taxon>
        <taxon>asterids</taxon>
        <taxon>campanulids</taxon>
        <taxon>Apiales</taxon>
        <taxon>Apiaceae</taxon>
        <taxon>Apioideae</taxon>
        <taxon>Scandiceae</taxon>
        <taxon>Daucinae</taxon>
        <taxon>Daucus</taxon>
        <taxon>Daucus sect. Daucus</taxon>
    </lineage>
</organism>
<dbReference type="EC" id="7.2.1.3" evidence="11"/>
<comment type="subcellular location">
    <subcellularLocation>
        <location evidence="2">Membrane</location>
        <topology evidence="2">Multi-pass membrane protein</topology>
    </subcellularLocation>
</comment>
<feature type="transmembrane region" description="Helical" evidence="13">
    <location>
        <begin position="55"/>
        <end position="74"/>
    </location>
</feature>
<evidence type="ECO:0000256" key="9">
    <source>
        <dbReference type="ARBA" id="ARBA00023004"/>
    </source>
</evidence>
<evidence type="ECO:0000256" key="7">
    <source>
        <dbReference type="ARBA" id="ARBA00022982"/>
    </source>
</evidence>
<keyword evidence="7" id="KW-0249">Electron transport</keyword>
<keyword evidence="3" id="KW-0813">Transport</keyword>
<evidence type="ECO:0000256" key="13">
    <source>
        <dbReference type="SAM" id="Phobius"/>
    </source>
</evidence>
<dbReference type="InterPro" id="IPR006593">
    <property type="entry name" value="Cyt_b561/ferric_Rdtase_TM"/>
</dbReference>
<dbReference type="PANTHER" id="PTHR10106">
    <property type="entry name" value="CYTOCHROME B561-RELATED"/>
    <property type="match status" value="1"/>
</dbReference>
<protein>
    <recommendedName>
        <fullName evidence="11">ascorbate ferrireductase (transmembrane)</fullName>
        <ecNumber evidence="11">7.2.1.3</ecNumber>
    </recommendedName>
</protein>
<reference evidence="15" key="1">
    <citation type="journal article" date="2016" name="Nat. Genet.">
        <title>A high-quality carrot genome assembly provides new insights into carotenoid accumulation and asterid genome evolution.</title>
        <authorList>
            <person name="Iorizzo M."/>
            <person name="Ellison S."/>
            <person name="Senalik D."/>
            <person name="Zeng P."/>
            <person name="Satapoomin P."/>
            <person name="Huang J."/>
            <person name="Bowman M."/>
            <person name="Iovene M."/>
            <person name="Sanseverino W."/>
            <person name="Cavagnaro P."/>
            <person name="Yildiz M."/>
            <person name="Macko-Podgorni A."/>
            <person name="Moranska E."/>
            <person name="Grzebelus E."/>
            <person name="Grzebelus D."/>
            <person name="Ashrafi H."/>
            <person name="Zheng Z."/>
            <person name="Cheng S."/>
            <person name="Spooner D."/>
            <person name="Van Deynze A."/>
            <person name="Simon P."/>
        </authorList>
    </citation>
    <scope>NUCLEOTIDE SEQUENCE</scope>
    <source>
        <tissue evidence="15">Leaf</tissue>
    </source>
</reference>
<dbReference type="GO" id="GO:0140571">
    <property type="term" value="F:transmembrane ascorbate ferrireductase activity"/>
    <property type="evidence" value="ECO:0007669"/>
    <property type="project" value="UniProtKB-EC"/>
</dbReference>
<proteinExistence type="predicted"/>
<keyword evidence="8 13" id="KW-1133">Transmembrane helix</keyword>
<evidence type="ECO:0000256" key="6">
    <source>
        <dbReference type="ARBA" id="ARBA00022723"/>
    </source>
</evidence>
<feature type="domain" description="Cytochrome b561" evidence="14">
    <location>
        <begin position="19"/>
        <end position="215"/>
    </location>
</feature>
<dbReference type="PANTHER" id="PTHR10106:SF43">
    <property type="entry name" value="CYTOCHROME B561 FAMILY PROTEIN, EXPRESSED"/>
    <property type="match status" value="1"/>
</dbReference>
<dbReference type="SMART" id="SM00665">
    <property type="entry name" value="B561"/>
    <property type="match status" value="1"/>
</dbReference>
<keyword evidence="9" id="KW-0408">Iron</keyword>
<reference evidence="15" key="2">
    <citation type="submission" date="2022-03" db="EMBL/GenBank/DDBJ databases">
        <title>Draft title - Genomic analysis of global carrot germplasm unveils the trajectory of domestication and the origin of high carotenoid orange carrot.</title>
        <authorList>
            <person name="Iorizzo M."/>
            <person name="Ellison S."/>
            <person name="Senalik D."/>
            <person name="Macko-Podgorni A."/>
            <person name="Grzebelus D."/>
            <person name="Bostan H."/>
            <person name="Rolling W."/>
            <person name="Curaba J."/>
            <person name="Simon P."/>
        </authorList>
    </citation>
    <scope>NUCLEOTIDE SEQUENCE</scope>
    <source>
        <tissue evidence="15">Leaf</tissue>
    </source>
</reference>
<dbReference type="Proteomes" id="UP000077755">
    <property type="component" value="Chromosome 7"/>
</dbReference>
<feature type="transmembrane region" description="Helical" evidence="13">
    <location>
        <begin position="257"/>
        <end position="275"/>
    </location>
</feature>
<evidence type="ECO:0000256" key="2">
    <source>
        <dbReference type="ARBA" id="ARBA00004141"/>
    </source>
</evidence>
<evidence type="ECO:0000256" key="5">
    <source>
        <dbReference type="ARBA" id="ARBA00022692"/>
    </source>
</evidence>
<keyword evidence="10 13" id="KW-0472">Membrane</keyword>
<feature type="transmembrane region" description="Helical" evidence="13">
    <location>
        <begin position="194"/>
        <end position="212"/>
    </location>
</feature>
<dbReference type="Gene3D" id="1.20.120.1770">
    <property type="match status" value="1"/>
</dbReference>
<feature type="transmembrane region" description="Helical" evidence="13">
    <location>
        <begin position="86"/>
        <end position="107"/>
    </location>
</feature>
<feature type="transmembrane region" description="Helical" evidence="13">
    <location>
        <begin position="219"/>
        <end position="237"/>
    </location>
</feature>